<dbReference type="EMBL" id="ASGP02000004">
    <property type="protein sequence ID" value="KAH9511698.1"/>
    <property type="molecule type" value="Genomic_DNA"/>
</dbReference>
<comment type="caution">
    <text evidence="1">The sequence shown here is derived from an EMBL/GenBank/DDBJ whole genome shotgun (WGS) entry which is preliminary data.</text>
</comment>
<protein>
    <submittedName>
        <fullName evidence="1">Uncharacterized protein</fullName>
    </submittedName>
</protein>
<evidence type="ECO:0000313" key="2">
    <source>
        <dbReference type="Proteomes" id="UP000790347"/>
    </source>
</evidence>
<feature type="non-terminal residue" evidence="1">
    <location>
        <position position="81"/>
    </location>
</feature>
<proteinExistence type="predicted"/>
<accession>A0A922HXT1</accession>
<organism evidence="1 2">
    <name type="scientific">Dermatophagoides farinae</name>
    <name type="common">American house dust mite</name>
    <dbReference type="NCBI Taxonomy" id="6954"/>
    <lineage>
        <taxon>Eukaryota</taxon>
        <taxon>Metazoa</taxon>
        <taxon>Ecdysozoa</taxon>
        <taxon>Arthropoda</taxon>
        <taxon>Chelicerata</taxon>
        <taxon>Arachnida</taxon>
        <taxon>Acari</taxon>
        <taxon>Acariformes</taxon>
        <taxon>Sarcoptiformes</taxon>
        <taxon>Astigmata</taxon>
        <taxon>Psoroptidia</taxon>
        <taxon>Analgoidea</taxon>
        <taxon>Pyroglyphidae</taxon>
        <taxon>Dermatophagoidinae</taxon>
        <taxon>Dermatophagoides</taxon>
    </lineage>
</organism>
<name>A0A922HXT1_DERFA</name>
<keyword evidence="2" id="KW-1185">Reference proteome</keyword>
<sequence length="81" mass="9823">LTPQSQSEKKIFHSKLIQLNEKQQQQQQHYVYHQHNLTNEGLSIENNHRLLYFNFFFVAFENEFKIKLYMLMFEDGEEGGK</sequence>
<reference evidence="1" key="1">
    <citation type="submission" date="2013-05" db="EMBL/GenBank/DDBJ databases">
        <authorList>
            <person name="Yim A.K.Y."/>
            <person name="Chan T.F."/>
            <person name="Ji K.M."/>
            <person name="Liu X.Y."/>
            <person name="Zhou J.W."/>
            <person name="Li R.Q."/>
            <person name="Yang K.Y."/>
            <person name="Li J."/>
            <person name="Li M."/>
            <person name="Law P.T.W."/>
            <person name="Wu Y.L."/>
            <person name="Cai Z.L."/>
            <person name="Qin H."/>
            <person name="Bao Y."/>
            <person name="Leung R.K.K."/>
            <person name="Ng P.K.S."/>
            <person name="Zou J."/>
            <person name="Zhong X.J."/>
            <person name="Ran P.X."/>
            <person name="Zhong N.S."/>
            <person name="Liu Z.G."/>
            <person name="Tsui S.K.W."/>
        </authorList>
    </citation>
    <scope>NUCLEOTIDE SEQUENCE</scope>
    <source>
        <strain evidence="1">Derf</strain>
        <tissue evidence="1">Whole organism</tissue>
    </source>
</reference>
<dbReference type="AlphaFoldDB" id="A0A922HXT1"/>
<evidence type="ECO:0000313" key="1">
    <source>
        <dbReference type="EMBL" id="KAH9511698.1"/>
    </source>
</evidence>
<reference evidence="1" key="2">
    <citation type="journal article" date="2022" name="Res Sq">
        <title>Comparative Genomics Reveals Insights into the Divergent Evolution of Astigmatic Mites and Household Pest Adaptations.</title>
        <authorList>
            <person name="Xiong Q."/>
            <person name="Wan A.T.-Y."/>
            <person name="Liu X.-Y."/>
            <person name="Fung C.S.-H."/>
            <person name="Xiao X."/>
            <person name="Malainual N."/>
            <person name="Hou J."/>
            <person name="Wang L."/>
            <person name="Wang M."/>
            <person name="Yang K."/>
            <person name="Cui Y."/>
            <person name="Leung E."/>
            <person name="Nong W."/>
            <person name="Shin S.-K."/>
            <person name="Au S."/>
            <person name="Jeong K.Y."/>
            <person name="Chew F.T."/>
            <person name="Hui J."/>
            <person name="Leung T.F."/>
            <person name="Tungtrongchitr A."/>
            <person name="Zhong N."/>
            <person name="Liu Z."/>
            <person name="Tsui S."/>
        </authorList>
    </citation>
    <scope>NUCLEOTIDE SEQUENCE</scope>
    <source>
        <strain evidence="1">Derf</strain>
        <tissue evidence="1">Whole organism</tissue>
    </source>
</reference>
<dbReference type="Proteomes" id="UP000790347">
    <property type="component" value="Unassembled WGS sequence"/>
</dbReference>
<gene>
    <name evidence="1" type="ORF">DERF_010137</name>
</gene>